<dbReference type="RefSeq" id="WP_347611280.1">
    <property type="nucleotide sequence ID" value="NZ_JBDPZC010000007.1"/>
</dbReference>
<reference evidence="1 2" key="1">
    <citation type="submission" date="2024-05" db="EMBL/GenBank/DDBJ databases">
        <title>Roseateles sp. 2.12 16S ribosomal RNA gene Genome sequencing and assembly.</title>
        <authorList>
            <person name="Woo H."/>
        </authorList>
    </citation>
    <scope>NUCLEOTIDE SEQUENCE [LARGE SCALE GENOMIC DNA]</scope>
    <source>
        <strain evidence="1 2">2.12</strain>
    </source>
</reference>
<protein>
    <submittedName>
        <fullName evidence="1">Uncharacterized protein</fullName>
    </submittedName>
</protein>
<evidence type="ECO:0000313" key="1">
    <source>
        <dbReference type="EMBL" id="MEO3714205.1"/>
    </source>
</evidence>
<sequence length="180" mass="19106">MPQRILQRAAGGALLSGLLLVLRGRRDDGDGAVPLNAISHWLWPRSAFRARGFSARHTVTGALIHVGASCFWSLVFEGRRLLRGAQAPEPRPREVLRDALALSALAAWVDLKGVPPALRPGFERRLRADSLCLVYLGFAAGLALGELCKAAPRAPGPARLVPSPAQHAALAAAPPARRAA</sequence>
<keyword evidence="2" id="KW-1185">Reference proteome</keyword>
<proteinExistence type="predicted"/>
<organism evidence="1 2">
    <name type="scientific">Roseateles flavus</name>
    <dbReference type="NCBI Taxonomy" id="3149041"/>
    <lineage>
        <taxon>Bacteria</taxon>
        <taxon>Pseudomonadati</taxon>
        <taxon>Pseudomonadota</taxon>
        <taxon>Betaproteobacteria</taxon>
        <taxon>Burkholderiales</taxon>
        <taxon>Sphaerotilaceae</taxon>
        <taxon>Roseateles</taxon>
    </lineage>
</organism>
<comment type="caution">
    <text evidence="1">The sequence shown here is derived from an EMBL/GenBank/DDBJ whole genome shotgun (WGS) entry which is preliminary data.</text>
</comment>
<evidence type="ECO:0000313" key="2">
    <source>
        <dbReference type="Proteomes" id="UP001462640"/>
    </source>
</evidence>
<dbReference type="EMBL" id="JBDPZC010000007">
    <property type="protein sequence ID" value="MEO3714205.1"/>
    <property type="molecule type" value="Genomic_DNA"/>
</dbReference>
<accession>A0ABV0GGK3</accession>
<gene>
    <name evidence="1" type="ORF">ABDJ40_15675</name>
</gene>
<dbReference type="Proteomes" id="UP001462640">
    <property type="component" value="Unassembled WGS sequence"/>
</dbReference>
<name>A0ABV0GGK3_9BURK</name>